<dbReference type="Proteomes" id="UP000033423">
    <property type="component" value="Unassembled WGS sequence"/>
</dbReference>
<accession>A0A0F3GPE9</accession>
<protein>
    <submittedName>
        <fullName evidence="1">Uncharacterized protein</fullName>
    </submittedName>
</protein>
<proteinExistence type="predicted"/>
<organism evidence="1 2">
    <name type="scientific">Candidatus Magnetobacterium bavaricum</name>
    <dbReference type="NCBI Taxonomy" id="29290"/>
    <lineage>
        <taxon>Bacteria</taxon>
        <taxon>Pseudomonadati</taxon>
        <taxon>Nitrospirota</taxon>
        <taxon>Thermodesulfovibrionia</taxon>
        <taxon>Thermodesulfovibrionales</taxon>
        <taxon>Candidatus Magnetobacteriaceae</taxon>
        <taxon>Candidatus Magnetobacterium</taxon>
    </lineage>
</organism>
<name>A0A0F3GPE9_9BACT</name>
<comment type="caution">
    <text evidence="1">The sequence shown here is derived from an EMBL/GenBank/DDBJ whole genome shotgun (WGS) entry which is preliminary data.</text>
</comment>
<evidence type="ECO:0000313" key="2">
    <source>
        <dbReference type="Proteomes" id="UP000033423"/>
    </source>
</evidence>
<gene>
    <name evidence="1" type="ORF">MBAV_005242</name>
</gene>
<evidence type="ECO:0000313" key="1">
    <source>
        <dbReference type="EMBL" id="KJU82563.1"/>
    </source>
</evidence>
<dbReference type="EMBL" id="LACI01002262">
    <property type="protein sequence ID" value="KJU82563.1"/>
    <property type="molecule type" value="Genomic_DNA"/>
</dbReference>
<reference evidence="1 2" key="1">
    <citation type="submission" date="2015-02" db="EMBL/GenBank/DDBJ databases">
        <title>Single-cell genomics of uncultivated deep-branching MTB reveals a conserved set of magnetosome genes.</title>
        <authorList>
            <person name="Kolinko S."/>
            <person name="Richter M."/>
            <person name="Glockner F.O."/>
            <person name="Brachmann A."/>
            <person name="Schuler D."/>
        </authorList>
    </citation>
    <scope>NUCLEOTIDE SEQUENCE [LARGE SCALE GENOMIC DNA]</scope>
    <source>
        <strain evidence="1">TM-1</strain>
    </source>
</reference>
<keyword evidence="2" id="KW-1185">Reference proteome</keyword>
<sequence length="53" mass="5576">MQLPNVGVPASLVQTSPVRLSVTVWLPLSLNLGLGQTTPTRRAPSSRCGLFAS</sequence>
<dbReference type="AlphaFoldDB" id="A0A0F3GPE9"/>